<evidence type="ECO:0000313" key="2">
    <source>
        <dbReference type="Proteomes" id="UP000434172"/>
    </source>
</evidence>
<comment type="caution">
    <text evidence="1">The sequence shown here is derived from an EMBL/GenBank/DDBJ whole genome shotgun (WGS) entry which is preliminary data.</text>
</comment>
<proteinExistence type="predicted"/>
<evidence type="ECO:0000313" key="1">
    <source>
        <dbReference type="EMBL" id="KAF0320871.1"/>
    </source>
</evidence>
<dbReference type="EMBL" id="WOWK01000078">
    <property type="protein sequence ID" value="KAF0320871.1"/>
    <property type="molecule type" value="Genomic_DNA"/>
</dbReference>
<gene>
    <name evidence="1" type="ORF">GQ607_011955</name>
</gene>
<dbReference type="Proteomes" id="UP000434172">
    <property type="component" value="Unassembled WGS sequence"/>
</dbReference>
<dbReference type="AlphaFoldDB" id="A0A8H3W820"/>
<organism evidence="1 2">
    <name type="scientific">Colletotrichum asianum</name>
    <dbReference type="NCBI Taxonomy" id="702518"/>
    <lineage>
        <taxon>Eukaryota</taxon>
        <taxon>Fungi</taxon>
        <taxon>Dikarya</taxon>
        <taxon>Ascomycota</taxon>
        <taxon>Pezizomycotina</taxon>
        <taxon>Sordariomycetes</taxon>
        <taxon>Hypocreomycetidae</taxon>
        <taxon>Glomerellales</taxon>
        <taxon>Glomerellaceae</taxon>
        <taxon>Colletotrichum</taxon>
        <taxon>Colletotrichum gloeosporioides species complex</taxon>
    </lineage>
</organism>
<accession>A0A8H3W820</accession>
<reference evidence="1 2" key="1">
    <citation type="submission" date="2019-12" db="EMBL/GenBank/DDBJ databases">
        <title>A genome sequence resource for the geographically widespread anthracnose pathogen Colletotrichum asianum.</title>
        <authorList>
            <person name="Meng Y."/>
        </authorList>
    </citation>
    <scope>NUCLEOTIDE SEQUENCE [LARGE SCALE GENOMIC DNA]</scope>
    <source>
        <strain evidence="1 2">ICMP 18580</strain>
    </source>
</reference>
<sequence length="91" mass="9992">MRPVNQSERFIPVMYSMKQTRRSSAIDRYGAQVNPLDGGEPSATLTANLANRARIAKARGKMHSMALQKSKEKNTAPLGVEDMGQAIFLEG</sequence>
<keyword evidence="2" id="KW-1185">Reference proteome</keyword>
<name>A0A8H3W820_9PEZI</name>
<protein>
    <submittedName>
        <fullName evidence="1">Uncharacterized protein</fullName>
    </submittedName>
</protein>